<dbReference type="InterPro" id="IPR032106">
    <property type="entry name" value="2-oxogl_dehyd_N"/>
</dbReference>
<evidence type="ECO:0000256" key="6">
    <source>
        <dbReference type="ARBA" id="ARBA00023052"/>
    </source>
</evidence>
<comment type="function">
    <text evidence="2">E1 component of the 2-oxoglutarate dehydrogenase (OGDH) complex which catalyzes the decarboxylation of 2-oxoglutarate, the first step in the conversion of 2-oxoglutarate to succinyl-CoA and CO(2).</text>
</comment>
<name>A0A845PXM5_9FLAO</name>
<evidence type="ECO:0000256" key="2">
    <source>
        <dbReference type="ARBA" id="ARBA00003906"/>
    </source>
</evidence>
<evidence type="ECO:0000256" key="5">
    <source>
        <dbReference type="ARBA" id="ARBA00023002"/>
    </source>
</evidence>
<dbReference type="SMART" id="SM00861">
    <property type="entry name" value="Transket_pyr"/>
    <property type="match status" value="1"/>
</dbReference>
<dbReference type="InterPro" id="IPR042179">
    <property type="entry name" value="KGD_C_sf"/>
</dbReference>
<dbReference type="GO" id="GO:0045252">
    <property type="term" value="C:oxoglutarate dehydrogenase complex"/>
    <property type="evidence" value="ECO:0007669"/>
    <property type="project" value="TreeGrafter"/>
</dbReference>
<accession>A0A845PXM5</accession>
<dbReference type="AlphaFoldDB" id="A0A845PXM5"/>
<evidence type="ECO:0000259" key="7">
    <source>
        <dbReference type="SMART" id="SM00861"/>
    </source>
</evidence>
<evidence type="ECO:0000313" key="8">
    <source>
        <dbReference type="EMBL" id="NAW51098.1"/>
    </source>
</evidence>
<dbReference type="SUPFAM" id="SSF52518">
    <property type="entry name" value="Thiamin diphosphate-binding fold (THDP-binding)"/>
    <property type="match status" value="2"/>
</dbReference>
<dbReference type="NCBIfam" id="NF006914">
    <property type="entry name" value="PRK09404.1"/>
    <property type="match status" value="1"/>
</dbReference>
<dbReference type="CDD" id="cd02016">
    <property type="entry name" value="TPP_E1_OGDC_like"/>
    <property type="match status" value="1"/>
</dbReference>
<reference evidence="8 9" key="1">
    <citation type="submission" date="2019-11" db="EMBL/GenBank/DDBJ databases">
        <title>Characterization of Elizabethkingia argenteiflava sp. nov., isolated from inner surface of Soybean Pods.</title>
        <authorList>
            <person name="Mo S."/>
        </authorList>
    </citation>
    <scope>NUCLEOTIDE SEQUENCE [LARGE SCALE GENOMIC DNA]</scope>
    <source>
        <strain evidence="8 9">YB22</strain>
    </source>
</reference>
<dbReference type="PIRSF" id="PIRSF000157">
    <property type="entry name" value="Oxoglu_dh_E1"/>
    <property type="match status" value="1"/>
</dbReference>
<dbReference type="InterPro" id="IPR029061">
    <property type="entry name" value="THDP-binding"/>
</dbReference>
<dbReference type="PANTHER" id="PTHR23152">
    <property type="entry name" value="2-OXOGLUTARATE DEHYDROGENASE"/>
    <property type="match status" value="1"/>
</dbReference>
<dbReference type="Gene3D" id="1.10.287.1150">
    <property type="entry name" value="TPP helical domain"/>
    <property type="match status" value="1"/>
</dbReference>
<dbReference type="GO" id="GO:0004591">
    <property type="term" value="F:oxoglutarate dehydrogenase (succinyl-transferring) activity"/>
    <property type="evidence" value="ECO:0007669"/>
    <property type="project" value="UniProtKB-EC"/>
</dbReference>
<proteinExistence type="inferred from homology"/>
<dbReference type="Gene3D" id="3.40.50.12470">
    <property type="match status" value="1"/>
</dbReference>
<dbReference type="InterPro" id="IPR005475">
    <property type="entry name" value="Transketolase-like_Pyr-bd"/>
</dbReference>
<keyword evidence="5 8" id="KW-0560">Oxidoreductase</keyword>
<dbReference type="RefSeq" id="WP_166519384.1">
    <property type="nucleotide sequence ID" value="NZ_JAAABJ010000507.1"/>
</dbReference>
<dbReference type="Gene3D" id="3.40.50.11610">
    <property type="entry name" value="Multifunctional 2-oxoglutarate metabolism enzyme, C-terminal domain"/>
    <property type="match status" value="1"/>
</dbReference>
<dbReference type="Pfam" id="PF16870">
    <property type="entry name" value="OxoGdeHyase_C"/>
    <property type="match status" value="1"/>
</dbReference>
<dbReference type="Pfam" id="PF00676">
    <property type="entry name" value="E1_dh"/>
    <property type="match status" value="1"/>
</dbReference>
<comment type="similarity">
    <text evidence="3">Belongs to the alpha-ketoglutarate dehydrogenase family.</text>
</comment>
<dbReference type="NCBIfam" id="TIGR00239">
    <property type="entry name" value="2oxo_dh_E1"/>
    <property type="match status" value="1"/>
</dbReference>
<evidence type="ECO:0000256" key="1">
    <source>
        <dbReference type="ARBA" id="ARBA00001964"/>
    </source>
</evidence>
<comment type="caution">
    <text evidence="8">The sequence shown here is derived from an EMBL/GenBank/DDBJ whole genome shotgun (WGS) entry which is preliminary data.</text>
</comment>
<dbReference type="PANTHER" id="PTHR23152:SF4">
    <property type="entry name" value="2-OXOADIPATE DEHYDROGENASE COMPLEX COMPONENT E1"/>
    <property type="match status" value="1"/>
</dbReference>
<dbReference type="NCBIfam" id="NF008907">
    <property type="entry name" value="PRK12270.1"/>
    <property type="match status" value="1"/>
</dbReference>
<feature type="domain" description="Transketolase-like pyrimidine-binding" evidence="7">
    <location>
        <begin position="589"/>
        <end position="782"/>
    </location>
</feature>
<dbReference type="GO" id="GO:0030976">
    <property type="term" value="F:thiamine pyrophosphate binding"/>
    <property type="evidence" value="ECO:0007669"/>
    <property type="project" value="InterPro"/>
</dbReference>
<dbReference type="InterPro" id="IPR011603">
    <property type="entry name" value="2oxoglutarate_DH_E1"/>
</dbReference>
<dbReference type="Proteomes" id="UP000553459">
    <property type="component" value="Unassembled WGS sequence"/>
</dbReference>
<dbReference type="Pfam" id="PF02779">
    <property type="entry name" value="Transket_pyr"/>
    <property type="match status" value="1"/>
</dbReference>
<dbReference type="EC" id="1.2.4.2" evidence="4"/>
<dbReference type="GO" id="GO:0005829">
    <property type="term" value="C:cytosol"/>
    <property type="evidence" value="ECO:0007669"/>
    <property type="project" value="TreeGrafter"/>
</dbReference>
<evidence type="ECO:0000256" key="3">
    <source>
        <dbReference type="ARBA" id="ARBA00006936"/>
    </source>
</evidence>
<dbReference type="GO" id="GO:0006099">
    <property type="term" value="P:tricarboxylic acid cycle"/>
    <property type="evidence" value="ECO:0007669"/>
    <property type="project" value="TreeGrafter"/>
</dbReference>
<sequence>MDRFSFLNAVHSQFIEDMYQQYLKYPDSLEPSWKAFFQGFDFALENYNDEKTLQEVQSFGSQVQKSNVNISEVSEDIRGEFKVINLIEGYRIRGHLFTKTNPIRERRHFEPTLDIENFGLTSADLDRSFNCATEVGFSAPASLRQIIKSLESVYCESIGVEYSHIKNVEERNFIRKWIQVNKNHPRLTPEEKKHVLQRLNQAVAFENYLHTKFVGQKRFSLEGLEALIPALDQVITRSSQLGVDEVILGMAHRGRLNVLTNIFQKPYKQIFSEFEGKEFEEDVFSGDVKYHLGATKVIETAAQEKVKINLVPNPSHLETVAALVQGISRAKVDNAYEGDYKKILPIVIHGDAAIAGQGIVYEVAQMMTLEGYKTGGTVHVVTNNQVGFTTNYLDGRSSVYCTDIAKVTDSPVMHVNADDVEAVVHAMHFAADFRHQFGKDVYIDLLGYRKYGHNEGDEPKFTQPKLYNIIAKHPNPREIYKNKLVEEGIVSDAVMKQMEVEFKKLLDENFDESKDIQKNTLDIFMAEDWKKFPFGLRKSVLEAVDTQFPIEKLKDLARRISTLPTDKKFIKKITRLFEQRLKMLENNSLDWAMGELLAYASLLDEAYSVRISGEDVERGTFSHRHAVVKTEDTEEEYIPLKAVTEKENQFQIYNSLLSEYAVLGFDYGYAMSSPNSLTIWEAQFGDFSNGAQIIIDQYLVAAEEKWKQQNGLVLLLPHGYEGQGAEHSSARLERFLTLCANQNIIVANATTPANYFHLLRRQMKSDFRKPLVVMTPKSLLRHPKVVSPIEELANGAFQPVIDDITAKADQVERLVMCSGKLYYELLAKKEELKNTNIALVRLEQLYPLQMDQIEDIFEKYTKAEEFIWAQEEPENMGAWGYILRNFRHKNPRVIAPVASGTPAPGSHKKFEINQNTIINQVFYFEGKENKVSIA</sequence>
<gene>
    <name evidence="8" type="ORF">GNY06_06835</name>
</gene>
<dbReference type="InterPro" id="IPR001017">
    <property type="entry name" value="DH_E1"/>
</dbReference>
<dbReference type="EMBL" id="JAAABJ010000507">
    <property type="protein sequence ID" value="NAW51098.1"/>
    <property type="molecule type" value="Genomic_DNA"/>
</dbReference>
<dbReference type="Pfam" id="PF16078">
    <property type="entry name" value="2-oxogl_dehyd_N"/>
    <property type="match status" value="1"/>
</dbReference>
<dbReference type="Gene3D" id="3.40.50.970">
    <property type="match status" value="1"/>
</dbReference>
<keyword evidence="9" id="KW-1185">Reference proteome</keyword>
<comment type="cofactor">
    <cofactor evidence="1">
        <name>thiamine diphosphate</name>
        <dbReference type="ChEBI" id="CHEBI:58937"/>
    </cofactor>
</comment>
<protein>
    <recommendedName>
        <fullName evidence="4">oxoglutarate dehydrogenase (succinyl-transferring)</fullName>
        <ecNumber evidence="4">1.2.4.2</ecNumber>
    </recommendedName>
</protein>
<dbReference type="InterPro" id="IPR031717">
    <property type="entry name" value="ODO-1/KGD_C"/>
</dbReference>
<evidence type="ECO:0000313" key="9">
    <source>
        <dbReference type="Proteomes" id="UP000553459"/>
    </source>
</evidence>
<keyword evidence="6" id="KW-0786">Thiamine pyrophosphate</keyword>
<evidence type="ECO:0000256" key="4">
    <source>
        <dbReference type="ARBA" id="ARBA00012280"/>
    </source>
</evidence>
<organism evidence="8 9">
    <name type="scientific">Elizabethkingia argenteiflava</name>
    <dbReference type="NCBI Taxonomy" id="2681556"/>
    <lineage>
        <taxon>Bacteria</taxon>
        <taxon>Pseudomonadati</taxon>
        <taxon>Bacteroidota</taxon>
        <taxon>Flavobacteriia</taxon>
        <taxon>Flavobacteriales</taxon>
        <taxon>Weeksellaceae</taxon>
        <taxon>Elizabethkingia</taxon>
    </lineage>
</organism>